<evidence type="ECO:0000313" key="5">
    <source>
        <dbReference type="Proteomes" id="UP000474778"/>
    </source>
</evidence>
<reference evidence="4 5" key="1">
    <citation type="submission" date="2019-12" db="EMBL/GenBank/DDBJ databases">
        <title>Shewanella insulae sp. nov., isolated from a tidal flat.</title>
        <authorList>
            <person name="Yoon J.-H."/>
        </authorList>
    </citation>
    <scope>NUCLEOTIDE SEQUENCE [LARGE SCALE GENOMIC DNA]</scope>
    <source>
        <strain evidence="4 5">JBTF-M18</strain>
    </source>
</reference>
<organism evidence="4 5">
    <name type="scientific">Shewanella insulae</name>
    <dbReference type="NCBI Taxonomy" id="2681496"/>
    <lineage>
        <taxon>Bacteria</taxon>
        <taxon>Pseudomonadati</taxon>
        <taxon>Pseudomonadota</taxon>
        <taxon>Gammaproteobacteria</taxon>
        <taxon>Alteromonadales</taxon>
        <taxon>Shewanellaceae</taxon>
        <taxon>Shewanella</taxon>
    </lineage>
</organism>
<evidence type="ECO:0000259" key="3">
    <source>
        <dbReference type="PROSITE" id="PS50006"/>
    </source>
</evidence>
<dbReference type="Gene3D" id="3.40.50.300">
    <property type="entry name" value="P-loop containing nucleotide triphosphate hydrolases"/>
    <property type="match status" value="1"/>
</dbReference>
<dbReference type="PANTHER" id="PTHR30486:SF15">
    <property type="entry name" value="TYPE II_IV SECRETION SYSTEM ATPASE"/>
    <property type="match status" value="1"/>
</dbReference>
<dbReference type="CDD" id="cd00060">
    <property type="entry name" value="FHA"/>
    <property type="match status" value="1"/>
</dbReference>
<dbReference type="InterPro" id="IPR027417">
    <property type="entry name" value="P-loop_NTPase"/>
</dbReference>
<dbReference type="Proteomes" id="UP000474778">
    <property type="component" value="Unassembled WGS sequence"/>
</dbReference>
<dbReference type="InterPro" id="IPR050921">
    <property type="entry name" value="T4SS_GSP_E_ATPase"/>
</dbReference>
<feature type="region of interest" description="Disordered" evidence="2">
    <location>
        <begin position="97"/>
        <end position="122"/>
    </location>
</feature>
<dbReference type="AlphaFoldDB" id="A0A6L7I0J3"/>
<proteinExistence type="inferred from homology"/>
<evidence type="ECO:0000256" key="1">
    <source>
        <dbReference type="ARBA" id="ARBA00006611"/>
    </source>
</evidence>
<evidence type="ECO:0000256" key="2">
    <source>
        <dbReference type="SAM" id="MobiDB-lite"/>
    </source>
</evidence>
<name>A0A6L7I0J3_9GAMM</name>
<dbReference type="Gene3D" id="3.30.450.380">
    <property type="match status" value="1"/>
</dbReference>
<dbReference type="RefSeq" id="WP_160797243.1">
    <property type="nucleotide sequence ID" value="NZ_WRPA01000012.1"/>
</dbReference>
<evidence type="ECO:0000313" key="4">
    <source>
        <dbReference type="EMBL" id="MXR69800.1"/>
    </source>
</evidence>
<dbReference type="InterPro" id="IPR008984">
    <property type="entry name" value="SMAD_FHA_dom_sf"/>
</dbReference>
<dbReference type="Gene3D" id="2.60.200.20">
    <property type="match status" value="1"/>
</dbReference>
<dbReference type="SUPFAM" id="SSF49879">
    <property type="entry name" value="SMAD/FHA domain"/>
    <property type="match status" value="1"/>
</dbReference>
<dbReference type="GO" id="GO:0016887">
    <property type="term" value="F:ATP hydrolysis activity"/>
    <property type="evidence" value="ECO:0007669"/>
    <property type="project" value="InterPro"/>
</dbReference>
<gene>
    <name evidence="4" type="ORF">GNT65_14150</name>
</gene>
<accession>A0A6L7I0J3</accession>
<comment type="similarity">
    <text evidence="1">Belongs to the GSP E family.</text>
</comment>
<sequence>MFNILVSTTKGTKVGEFQCIHSECRVGKDPDQLIVLRGFKISKHHATLRQNKEGIFIVDNKSRTGVRVNDEKHQEFGPLSLNDKIQVGDYQLRVQSSDPQFQASAPAETPPPPAAPVATQAAPMASAPVAAAVEAQPQIVTEQSAQIQRRNEWRRKVHTELLKQMDLRRVNVSEMSDTELRAQSEVLLKQIIDNFKLPEDIELSALTKEVLDETIGLGPLEGLIADPDVTEIMVNSHDQIFYEKAGNLYLSDIAFSDDQAVLGAIERIVTPIGRRIDESSPMVDARLKDGSRVNAVIPPLALKGPCITIRKFMQRRLSCDDLVAFGSMSPAMAEFLEIAVKQKRNVVISGGTGSGKTTLLNVLSNFIPDNERIVTVEDAAELQLYQPNLVSLEARPPNQEGKGAIEIRDLVKNCLRMRPDRVVIGECRGGEALDMLQAMNTGHDGSLTTAHSNSPRDCISRLEVMVMMAGMDLPVTAIREQITSAVNIIVQQSRFSDGSRRVTSICEVTGIEGSVVQLSEIFKFQQTGFDEQGKVQGYYTATGTLPEFYEQLRKQGVAVRLDVFDKDSRYE</sequence>
<dbReference type="EMBL" id="WRPA01000012">
    <property type="protein sequence ID" value="MXR69800.1"/>
    <property type="molecule type" value="Genomic_DNA"/>
</dbReference>
<dbReference type="PANTHER" id="PTHR30486">
    <property type="entry name" value="TWITCHING MOTILITY PROTEIN PILT"/>
    <property type="match status" value="1"/>
</dbReference>
<protein>
    <submittedName>
        <fullName evidence="4">FHA domain-containing protein</fullName>
    </submittedName>
</protein>
<dbReference type="InterPro" id="IPR000253">
    <property type="entry name" value="FHA_dom"/>
</dbReference>
<keyword evidence="5" id="KW-1185">Reference proteome</keyword>
<dbReference type="CDD" id="cd01130">
    <property type="entry name" value="VirB11-like_ATPase"/>
    <property type="match status" value="1"/>
</dbReference>
<dbReference type="Pfam" id="PF00498">
    <property type="entry name" value="FHA"/>
    <property type="match status" value="1"/>
</dbReference>
<dbReference type="PROSITE" id="PS50006">
    <property type="entry name" value="FHA_DOMAIN"/>
    <property type="match status" value="1"/>
</dbReference>
<dbReference type="SMART" id="SM00240">
    <property type="entry name" value="FHA"/>
    <property type="match status" value="1"/>
</dbReference>
<comment type="caution">
    <text evidence="4">The sequence shown here is derived from an EMBL/GenBank/DDBJ whole genome shotgun (WGS) entry which is preliminary data.</text>
</comment>
<dbReference type="Pfam" id="PF00437">
    <property type="entry name" value="T2SSE"/>
    <property type="match status" value="1"/>
</dbReference>
<dbReference type="SUPFAM" id="SSF52540">
    <property type="entry name" value="P-loop containing nucleoside triphosphate hydrolases"/>
    <property type="match status" value="1"/>
</dbReference>
<dbReference type="InterPro" id="IPR001482">
    <property type="entry name" value="T2SS/T4SS_dom"/>
</dbReference>
<feature type="domain" description="FHA" evidence="3">
    <location>
        <begin position="24"/>
        <end position="73"/>
    </location>
</feature>